<reference evidence="2 3" key="1">
    <citation type="submission" date="2014-01" db="EMBL/GenBank/DDBJ databases">
        <title>Plasmidome dynamics in the species complex Clostridium novyi sensu lato converts strains of independent lineages into distinctly different pathogens.</title>
        <authorList>
            <person name="Skarin H."/>
            <person name="Segerman B."/>
        </authorList>
    </citation>
    <scope>NUCLEOTIDE SEQUENCE [LARGE SCALE GENOMIC DNA]</scope>
    <source>
        <strain evidence="2 3">4552</strain>
    </source>
</reference>
<protein>
    <recommendedName>
        <fullName evidence="4">Glycosyltransferase subfamily 4-like N-terminal domain-containing protein</fullName>
    </recommendedName>
</protein>
<dbReference type="CDD" id="cd03794">
    <property type="entry name" value="GT4_WbuB-like"/>
    <property type="match status" value="1"/>
</dbReference>
<evidence type="ECO:0000313" key="2">
    <source>
        <dbReference type="EMBL" id="KGM96425.1"/>
    </source>
</evidence>
<evidence type="ECO:0000256" key="1">
    <source>
        <dbReference type="ARBA" id="ARBA00022679"/>
    </source>
</evidence>
<dbReference type="PANTHER" id="PTHR46401:SF2">
    <property type="entry name" value="GLYCOSYLTRANSFERASE WBBK-RELATED"/>
    <property type="match status" value="1"/>
</dbReference>
<organism evidence="2 3">
    <name type="scientific">Clostridium novyi A str. 4552</name>
    <dbReference type="NCBI Taxonomy" id="1444289"/>
    <lineage>
        <taxon>Bacteria</taxon>
        <taxon>Bacillati</taxon>
        <taxon>Bacillota</taxon>
        <taxon>Clostridia</taxon>
        <taxon>Eubacteriales</taxon>
        <taxon>Clostridiaceae</taxon>
        <taxon>Clostridium</taxon>
    </lineage>
</organism>
<sequence>MKGISMNNILIIAYYYPPKGGAGVQRTSKFANYLSKLGYNVSVLTVREDEKGLVDKSLKDDVSSDIKVYRTSIKSVNVIDKINRMVNKKGSSKATNKENTGSDKLKLIGIKQKIISKFRRIAKNVFLSIYNLIYIPDDKKGWIHSAVEEGKKIIKSDKIDVIFTTSGPYTSHIIGYKLAKNIDIKWIADFRDPWVDNPFVHNSFIVNLIYKNLEKKVVKRSDKVLSVSKPIIADFMKRYKNEDKSKFKIITNGYDEEDFKNLKLNPENKDGRFKILYNGTLYGKRSPEKVLKAIDNLIKSDKVNRDMIKIKFLGQIGNEHSNIVEYFKFKYPEVIEHENYVPHKESLKELCSADALLLIIEDGKGSNGIYTGKIFEYIRTGKPILGMVPDGVAKDLILNTKTGYIAHPMKYEEIEKMILDCYLNFINKDNSLDSNWEEIEKYSRENLTKKLIKIINEIQ</sequence>
<dbReference type="PANTHER" id="PTHR46401">
    <property type="entry name" value="GLYCOSYLTRANSFERASE WBBK-RELATED"/>
    <property type="match status" value="1"/>
</dbReference>
<name>A0A0A0I9W7_CLONO</name>
<keyword evidence="1" id="KW-0808">Transferase</keyword>
<comment type="caution">
    <text evidence="2">The sequence shown here is derived from an EMBL/GenBank/DDBJ whole genome shotgun (WGS) entry which is preliminary data.</text>
</comment>
<accession>A0A0A0I9W7</accession>
<dbReference type="Proteomes" id="UP000030012">
    <property type="component" value="Unassembled WGS sequence"/>
</dbReference>
<proteinExistence type="predicted"/>
<dbReference type="GO" id="GO:0009103">
    <property type="term" value="P:lipopolysaccharide biosynthetic process"/>
    <property type="evidence" value="ECO:0007669"/>
    <property type="project" value="TreeGrafter"/>
</dbReference>
<dbReference type="GO" id="GO:0016757">
    <property type="term" value="F:glycosyltransferase activity"/>
    <property type="evidence" value="ECO:0007669"/>
    <property type="project" value="TreeGrafter"/>
</dbReference>
<dbReference type="EMBL" id="JENJ01000022">
    <property type="protein sequence ID" value="KGM96425.1"/>
    <property type="molecule type" value="Genomic_DNA"/>
</dbReference>
<dbReference type="SUPFAM" id="SSF53756">
    <property type="entry name" value="UDP-Glycosyltransferase/glycogen phosphorylase"/>
    <property type="match status" value="1"/>
</dbReference>
<evidence type="ECO:0008006" key="4">
    <source>
        <dbReference type="Google" id="ProtNLM"/>
    </source>
</evidence>
<dbReference type="Gene3D" id="3.40.50.2000">
    <property type="entry name" value="Glycogen Phosphorylase B"/>
    <property type="match status" value="2"/>
</dbReference>
<dbReference type="RefSeq" id="WP_039254783.1">
    <property type="nucleotide sequence ID" value="NZ_JENJ01000022.1"/>
</dbReference>
<dbReference type="AlphaFoldDB" id="A0A0A0I9W7"/>
<gene>
    <name evidence="2" type="ORF">Z968_06345</name>
</gene>
<evidence type="ECO:0000313" key="3">
    <source>
        <dbReference type="Proteomes" id="UP000030012"/>
    </source>
</evidence>